<comment type="caution">
    <text evidence="1">The sequence shown here is derived from an EMBL/GenBank/DDBJ whole genome shotgun (WGS) entry which is preliminary data.</text>
</comment>
<reference evidence="1 2" key="1">
    <citation type="submission" date="2019-10" db="EMBL/GenBank/DDBJ databases">
        <title>Assembly and Annotation for the nematode Trichostrongylus colubriformis.</title>
        <authorList>
            <person name="Martin J."/>
        </authorList>
    </citation>
    <scope>NUCLEOTIDE SEQUENCE [LARGE SCALE GENOMIC DNA]</scope>
    <source>
        <strain evidence="1">G859</strain>
        <tissue evidence="1">Whole worm</tissue>
    </source>
</reference>
<dbReference type="EMBL" id="WIXE01001539">
    <property type="protein sequence ID" value="KAK5985591.1"/>
    <property type="molecule type" value="Genomic_DNA"/>
</dbReference>
<organism evidence="1 2">
    <name type="scientific">Trichostrongylus colubriformis</name>
    <name type="common">Black scour worm</name>
    <dbReference type="NCBI Taxonomy" id="6319"/>
    <lineage>
        <taxon>Eukaryota</taxon>
        <taxon>Metazoa</taxon>
        <taxon>Ecdysozoa</taxon>
        <taxon>Nematoda</taxon>
        <taxon>Chromadorea</taxon>
        <taxon>Rhabditida</taxon>
        <taxon>Rhabditina</taxon>
        <taxon>Rhabditomorpha</taxon>
        <taxon>Strongyloidea</taxon>
        <taxon>Trichostrongylidae</taxon>
        <taxon>Trichostrongylus</taxon>
    </lineage>
</organism>
<name>A0AAN8ITP3_TRICO</name>
<evidence type="ECO:0000313" key="2">
    <source>
        <dbReference type="Proteomes" id="UP001331761"/>
    </source>
</evidence>
<evidence type="ECO:0000313" key="1">
    <source>
        <dbReference type="EMBL" id="KAK5985591.1"/>
    </source>
</evidence>
<sequence length="170" mass="20180">MRRKLLQRSVQRAKLRALESKRGQRNSSTNSLIMQKQHFIGYKPIKETLSSGEEFIPHGKGWVGSFRMRAKRSYDERLKPLPKPVHMDHYNIEEENKMSLLALLAKKLVHTVRLLKDKDKHYRSWQSVISELRKEGEKLKEKRKLRKVLDQRLDLFKKTFDDGIDRSIAK</sequence>
<gene>
    <name evidence="1" type="ORF">GCK32_018640</name>
</gene>
<keyword evidence="2" id="KW-1185">Reference proteome</keyword>
<dbReference type="Pfam" id="PF04870">
    <property type="entry name" value="Moulting_cycle"/>
    <property type="match status" value="1"/>
</dbReference>
<protein>
    <submittedName>
        <fullName evidence="1">Uncharacterized protein</fullName>
    </submittedName>
</protein>
<feature type="non-terminal residue" evidence="1">
    <location>
        <position position="170"/>
    </location>
</feature>
<proteinExistence type="predicted"/>
<accession>A0AAN8ITP3</accession>
<dbReference type="Proteomes" id="UP001331761">
    <property type="component" value="Unassembled WGS sequence"/>
</dbReference>
<dbReference type="InterPro" id="IPR006954">
    <property type="entry name" value="Mlt-10-like"/>
</dbReference>
<dbReference type="AlphaFoldDB" id="A0AAN8ITP3"/>